<dbReference type="PANTHER" id="PTHR47725">
    <property type="entry name" value="OS03G0364000 PROTEIN"/>
    <property type="match status" value="1"/>
</dbReference>
<comment type="caution">
    <text evidence="3">The sequence shown here is derived from an EMBL/GenBank/DDBJ whole genome shotgun (WGS) entry which is preliminary data.</text>
</comment>
<evidence type="ECO:0000313" key="4">
    <source>
        <dbReference type="Proteomes" id="UP000193560"/>
    </source>
</evidence>
<dbReference type="PANTHER" id="PTHR47725:SF2">
    <property type="entry name" value="UBIQUITIN-LIKE DOMAIN-CONTAINING PROTEIN"/>
    <property type="match status" value="1"/>
</dbReference>
<dbReference type="EMBL" id="MCGE01000009">
    <property type="protein sequence ID" value="ORZ18075.1"/>
    <property type="molecule type" value="Genomic_DNA"/>
</dbReference>
<sequence>MAPNTSQRPLYIRVKREKTITFLCIDLQDTILSIKEKLSPIMTKSKPVEDIRLYLDTTPAAASDTLQQQKPTGRLLEDHHTAKASGLGNDVLVYLIYFDHDHGKWEDINVMEFESLDDDADDTMEMTDDTPKKKEKGKGRA</sequence>
<evidence type="ECO:0000259" key="2">
    <source>
        <dbReference type="PROSITE" id="PS50053"/>
    </source>
</evidence>
<feature type="domain" description="Ubiquitin-like" evidence="2">
    <location>
        <begin position="10"/>
        <end position="96"/>
    </location>
</feature>
<proteinExistence type="predicted"/>
<evidence type="ECO:0000256" key="1">
    <source>
        <dbReference type="SAM" id="MobiDB-lite"/>
    </source>
</evidence>
<dbReference type="PROSITE" id="PS50053">
    <property type="entry name" value="UBIQUITIN_2"/>
    <property type="match status" value="1"/>
</dbReference>
<gene>
    <name evidence="3" type="ORF">BCR42DRAFT_413102</name>
</gene>
<dbReference type="Gene3D" id="3.10.20.90">
    <property type="entry name" value="Phosphatidylinositol 3-kinase Catalytic Subunit, Chain A, domain 1"/>
    <property type="match status" value="1"/>
</dbReference>
<dbReference type="OrthoDB" id="428577at2759"/>
<accession>A0A1X2IKI0</accession>
<dbReference type="SUPFAM" id="SSF54236">
    <property type="entry name" value="Ubiquitin-like"/>
    <property type="match status" value="1"/>
</dbReference>
<feature type="region of interest" description="Disordered" evidence="1">
    <location>
        <begin position="119"/>
        <end position="141"/>
    </location>
</feature>
<dbReference type="Proteomes" id="UP000193560">
    <property type="component" value="Unassembled WGS sequence"/>
</dbReference>
<feature type="compositionally biased region" description="Acidic residues" evidence="1">
    <location>
        <begin position="119"/>
        <end position="128"/>
    </location>
</feature>
<keyword evidence="4" id="KW-1185">Reference proteome</keyword>
<name>A0A1X2IKI0_9FUNG</name>
<protein>
    <recommendedName>
        <fullName evidence="2">Ubiquitin-like domain-containing protein</fullName>
    </recommendedName>
</protein>
<reference evidence="3 4" key="1">
    <citation type="submission" date="2016-07" db="EMBL/GenBank/DDBJ databases">
        <title>Pervasive Adenine N6-methylation of Active Genes in Fungi.</title>
        <authorList>
            <consortium name="DOE Joint Genome Institute"/>
            <person name="Mondo S.J."/>
            <person name="Dannebaum R.O."/>
            <person name="Kuo R.C."/>
            <person name="Labutti K."/>
            <person name="Haridas S."/>
            <person name="Kuo A."/>
            <person name="Salamov A."/>
            <person name="Ahrendt S.R."/>
            <person name="Lipzen A."/>
            <person name="Sullivan W."/>
            <person name="Andreopoulos W.B."/>
            <person name="Clum A."/>
            <person name="Lindquist E."/>
            <person name="Daum C."/>
            <person name="Ramamoorthy G.K."/>
            <person name="Gryganskyi A."/>
            <person name="Culley D."/>
            <person name="Magnuson J.K."/>
            <person name="James T.Y."/>
            <person name="O'Malley M.A."/>
            <person name="Stajich J.E."/>
            <person name="Spatafora J.W."/>
            <person name="Visel A."/>
            <person name="Grigoriev I.V."/>
        </authorList>
    </citation>
    <scope>NUCLEOTIDE SEQUENCE [LARGE SCALE GENOMIC DNA]</scope>
    <source>
        <strain evidence="3 4">NRRL 1336</strain>
    </source>
</reference>
<organism evidence="3 4">
    <name type="scientific">Absidia repens</name>
    <dbReference type="NCBI Taxonomy" id="90262"/>
    <lineage>
        <taxon>Eukaryota</taxon>
        <taxon>Fungi</taxon>
        <taxon>Fungi incertae sedis</taxon>
        <taxon>Mucoromycota</taxon>
        <taxon>Mucoromycotina</taxon>
        <taxon>Mucoromycetes</taxon>
        <taxon>Mucorales</taxon>
        <taxon>Cunninghamellaceae</taxon>
        <taxon>Absidia</taxon>
    </lineage>
</organism>
<dbReference type="CDD" id="cd17039">
    <property type="entry name" value="Ubl_ubiquitin_like"/>
    <property type="match status" value="1"/>
</dbReference>
<dbReference type="InterPro" id="IPR029071">
    <property type="entry name" value="Ubiquitin-like_domsf"/>
</dbReference>
<dbReference type="STRING" id="90262.A0A1X2IKI0"/>
<dbReference type="InterPro" id="IPR000626">
    <property type="entry name" value="Ubiquitin-like_dom"/>
</dbReference>
<evidence type="ECO:0000313" key="3">
    <source>
        <dbReference type="EMBL" id="ORZ18075.1"/>
    </source>
</evidence>
<dbReference type="AlphaFoldDB" id="A0A1X2IKI0"/>